<organism evidence="4 5">
    <name type="scientific">Thiobaca trueperi</name>
    <dbReference type="NCBI Taxonomy" id="127458"/>
    <lineage>
        <taxon>Bacteria</taxon>
        <taxon>Pseudomonadati</taxon>
        <taxon>Pseudomonadota</taxon>
        <taxon>Gammaproteobacteria</taxon>
        <taxon>Chromatiales</taxon>
        <taxon>Chromatiaceae</taxon>
        <taxon>Thiobaca</taxon>
    </lineage>
</organism>
<evidence type="ECO:0000259" key="2">
    <source>
        <dbReference type="Pfam" id="PF13681"/>
    </source>
</evidence>
<evidence type="ECO:0000259" key="3">
    <source>
        <dbReference type="Pfam" id="PF14341"/>
    </source>
</evidence>
<dbReference type="InterPro" id="IPR025746">
    <property type="entry name" value="PilX_N_dom"/>
</dbReference>
<dbReference type="InterPro" id="IPR025205">
    <property type="entry name" value="PilX/PilW_C"/>
</dbReference>
<reference evidence="4 5" key="1">
    <citation type="submission" date="2019-03" db="EMBL/GenBank/DDBJ databases">
        <title>Genomic Encyclopedia of Type Strains, Phase IV (KMG-IV): sequencing the most valuable type-strain genomes for metagenomic binning, comparative biology and taxonomic classification.</title>
        <authorList>
            <person name="Goeker M."/>
        </authorList>
    </citation>
    <scope>NUCLEOTIDE SEQUENCE [LARGE SCALE GENOMIC DNA]</scope>
    <source>
        <strain evidence="4 5">DSM 13587</strain>
    </source>
</reference>
<dbReference type="EMBL" id="SMAO01000002">
    <property type="protein sequence ID" value="TCT22889.1"/>
    <property type="molecule type" value="Genomic_DNA"/>
</dbReference>
<dbReference type="Proteomes" id="UP000295717">
    <property type="component" value="Unassembled WGS sequence"/>
</dbReference>
<dbReference type="RefSeq" id="WP_132976016.1">
    <property type="nucleotide sequence ID" value="NZ_SMAO01000002.1"/>
</dbReference>
<feature type="domain" description="PilX/PilW C-terminal" evidence="2">
    <location>
        <begin position="83"/>
        <end position="153"/>
    </location>
</feature>
<protein>
    <submittedName>
        <fullName evidence="4">Type IV pilus assembly protein PilX</fullName>
    </submittedName>
</protein>
<feature type="domain" description="Type 4 fimbrial biogenesis protein PilX N-terminal" evidence="3">
    <location>
        <begin position="12"/>
        <end position="61"/>
    </location>
</feature>
<evidence type="ECO:0000313" key="4">
    <source>
        <dbReference type="EMBL" id="TCT22889.1"/>
    </source>
</evidence>
<dbReference type="Pfam" id="PF13681">
    <property type="entry name" value="PilX"/>
    <property type="match status" value="1"/>
</dbReference>
<comment type="caution">
    <text evidence="4">The sequence shown here is derived from an EMBL/GenBank/DDBJ whole genome shotgun (WGS) entry which is preliminary data.</text>
</comment>
<keyword evidence="1" id="KW-1133">Transmembrane helix</keyword>
<dbReference type="AlphaFoldDB" id="A0A4R3N7L7"/>
<accession>A0A4R3N7L7</accession>
<feature type="transmembrane region" description="Helical" evidence="1">
    <location>
        <begin position="12"/>
        <end position="33"/>
    </location>
</feature>
<gene>
    <name evidence="4" type="ORF">EDC35_102220</name>
</gene>
<dbReference type="Pfam" id="PF14341">
    <property type="entry name" value="PilX_N"/>
    <property type="match status" value="1"/>
</dbReference>
<sequence>MMQQSLRHRQHGTVLVIGLILLLLMTLIGVTAIQTTSLDERMAGNARDRNLAFQAAEAALREAEQNVTKTSTPDLLPKLTEVKPDPQQDTAWDNYQTYTGTIQDIINKPTYVIEKLADLSSALEFKDVSGLYRVTSRGQGSTATAVVVLQTTIGRGNPD</sequence>
<evidence type="ECO:0000313" key="5">
    <source>
        <dbReference type="Proteomes" id="UP000295717"/>
    </source>
</evidence>
<keyword evidence="1" id="KW-0472">Membrane</keyword>
<keyword evidence="1" id="KW-0812">Transmembrane</keyword>
<name>A0A4R3N7L7_9GAMM</name>
<dbReference type="OrthoDB" id="5298746at2"/>
<proteinExistence type="predicted"/>
<keyword evidence="5" id="KW-1185">Reference proteome</keyword>
<evidence type="ECO:0000256" key="1">
    <source>
        <dbReference type="SAM" id="Phobius"/>
    </source>
</evidence>